<dbReference type="AlphaFoldDB" id="A0A7R9Q1X3"/>
<protein>
    <submittedName>
        <fullName evidence="3">Uncharacterized protein</fullName>
    </submittedName>
</protein>
<dbReference type="Pfam" id="PF00106">
    <property type="entry name" value="adh_short"/>
    <property type="match status" value="1"/>
</dbReference>
<dbReference type="PRINTS" id="PR00081">
    <property type="entry name" value="GDHRDH"/>
</dbReference>
<keyword evidence="1" id="KW-0521">NADP</keyword>
<dbReference type="EMBL" id="CAJPIZ010005696">
    <property type="protein sequence ID" value="CAG2108855.1"/>
    <property type="molecule type" value="Genomic_DNA"/>
</dbReference>
<keyword evidence="4" id="KW-1185">Reference proteome</keyword>
<dbReference type="InterPro" id="IPR002347">
    <property type="entry name" value="SDR_fam"/>
</dbReference>
<dbReference type="Gene3D" id="3.40.50.720">
    <property type="entry name" value="NAD(P)-binding Rossmann-like Domain"/>
    <property type="match status" value="3"/>
</dbReference>
<dbReference type="OrthoDB" id="7289984at2759"/>
<dbReference type="InterPro" id="IPR036291">
    <property type="entry name" value="NAD(P)-bd_dom_sf"/>
</dbReference>
<evidence type="ECO:0000256" key="2">
    <source>
        <dbReference type="ARBA" id="ARBA00023002"/>
    </source>
</evidence>
<dbReference type="GO" id="GO:0005737">
    <property type="term" value="C:cytoplasm"/>
    <property type="evidence" value="ECO:0007669"/>
    <property type="project" value="TreeGrafter"/>
</dbReference>
<dbReference type="PANTHER" id="PTHR43544">
    <property type="entry name" value="SHORT-CHAIN DEHYDROGENASE/REDUCTASE"/>
    <property type="match status" value="1"/>
</dbReference>
<gene>
    <name evidence="3" type="ORF">OSB1V03_LOCUS8847</name>
</gene>
<dbReference type="InterPro" id="IPR051468">
    <property type="entry name" value="Fungal_SecMetab_SDRs"/>
</dbReference>
<dbReference type="GO" id="GO:0016491">
    <property type="term" value="F:oxidoreductase activity"/>
    <property type="evidence" value="ECO:0007669"/>
    <property type="project" value="UniProtKB-KW"/>
</dbReference>
<reference evidence="3" key="1">
    <citation type="submission" date="2020-11" db="EMBL/GenBank/DDBJ databases">
        <authorList>
            <person name="Tran Van P."/>
        </authorList>
    </citation>
    <scope>NUCLEOTIDE SEQUENCE</scope>
</reference>
<evidence type="ECO:0000256" key="1">
    <source>
        <dbReference type="ARBA" id="ARBA00022857"/>
    </source>
</evidence>
<sequence>MGSESVLITGANRGIGLGLVTALLAKTNGAPKHVIATTRQTTNPALDELRDRHSNLHVLQLDGAGRGSIGFLHQRQITTNKPIAYPYFVSKTALNMINKCLDVDLSPYGIRSVAIHPGYVATDMNGYTGALTTEQSVSMVLRTENSVADSDYGKLLNYDGAVMPFYFESALITGANRGIGLELVRQLLANTGTDGGPTHVIATTRQATNTALDELRDRHLIARIVFTRTLVPTQTQPPGAGHEVNSKIHAMSNQFETRFWPNAGVVGKGGPHMATQTAGAIPYGPYSSCWPCNQPIASQPITRATQVPDQQDLQSGPHITDIWVEQ</sequence>
<evidence type="ECO:0000313" key="3">
    <source>
        <dbReference type="EMBL" id="CAD7628425.1"/>
    </source>
</evidence>
<keyword evidence="2" id="KW-0560">Oxidoreductase</keyword>
<dbReference type="PANTHER" id="PTHR43544:SF7">
    <property type="entry name" value="NADB-LER2"/>
    <property type="match status" value="1"/>
</dbReference>
<organism evidence="3">
    <name type="scientific">Medioppia subpectinata</name>
    <dbReference type="NCBI Taxonomy" id="1979941"/>
    <lineage>
        <taxon>Eukaryota</taxon>
        <taxon>Metazoa</taxon>
        <taxon>Ecdysozoa</taxon>
        <taxon>Arthropoda</taxon>
        <taxon>Chelicerata</taxon>
        <taxon>Arachnida</taxon>
        <taxon>Acari</taxon>
        <taxon>Acariformes</taxon>
        <taxon>Sarcoptiformes</taxon>
        <taxon>Oribatida</taxon>
        <taxon>Brachypylina</taxon>
        <taxon>Oppioidea</taxon>
        <taxon>Oppiidae</taxon>
        <taxon>Medioppia</taxon>
    </lineage>
</organism>
<proteinExistence type="predicted"/>
<name>A0A7R9Q1X3_9ACAR</name>
<evidence type="ECO:0000313" key="4">
    <source>
        <dbReference type="Proteomes" id="UP000759131"/>
    </source>
</evidence>
<accession>A0A7R9Q1X3</accession>
<dbReference type="SUPFAM" id="SSF51735">
    <property type="entry name" value="NAD(P)-binding Rossmann-fold domains"/>
    <property type="match status" value="2"/>
</dbReference>
<dbReference type="Proteomes" id="UP000759131">
    <property type="component" value="Unassembled WGS sequence"/>
</dbReference>
<dbReference type="EMBL" id="OC860271">
    <property type="protein sequence ID" value="CAD7628425.1"/>
    <property type="molecule type" value="Genomic_DNA"/>
</dbReference>